<keyword evidence="5" id="KW-1185">Reference proteome</keyword>
<evidence type="ECO:0000313" key="5">
    <source>
        <dbReference type="Proteomes" id="UP000285301"/>
    </source>
</evidence>
<dbReference type="EMBL" id="NCKU01008141">
    <property type="protein sequence ID" value="RWS02114.1"/>
    <property type="molecule type" value="Genomic_DNA"/>
</dbReference>
<dbReference type="InterPro" id="IPR019384">
    <property type="entry name" value="FHIP"/>
</dbReference>
<sequence length="719" mass="80776">ATCGDCAPVEVEKRLVILLNTLCVAISLNNDLLELFFAPYNDKEDINVPTISDITSSPQIISKFAYLHKPESRFLIFSLLIPFVHREGAIGQQARDSLLLIMALSRKHENIGAYIAEHSNFCPVLATGLSGLYSSLPRKLSNDALIIGDWHRITSEDINDTPELKVFLNSLEFCNAVVHVSHPLVTNQLLEFIYQGFLVSVVGPALHQDTLNVPLEVLETSPKFLNSLEEMIATTAYLELFLRSINESSLLQVFLKFICVEKFDDQRILHTLIGRIHANSKLGLVTIVLFQTLLDLNCEDVLLELVLKYLMSFEFVGKENLETLSDVKNFDICAQKFLSLIPDCCFATLQTSWPISSSSSVSDSINDQSNESNFLTSTGVVSHFTLHPLQNYVEYLNDAHNAIKRCAKGCRFWSHSYGMFNKEEPALSPLPSIRLDNSPLDSGIYLNATSGAPNDSNLLNVPDAQMTLSNVQSDEKEITNNMANPNFFESQLIGPFLSSIFDRLSKMPSNDVYTNLQLTGLLSRLAIYPQPILRSFLLNNQLTLNAKCRSLWSILHSIQQQLEAMAANIDNFFELLAKAKNFFKSREDALSELLGSRPDSSSRKQSTSSSEVFINIDTPKEKTESKRRSIASLLFRTRAQSTPISQPTLKAINNGSGYKYINKRKQSHADESKEADERQNMLRNQNTVLSLLVMEEFLKELSAIAQEHFILDYNSRTIF</sequence>
<dbReference type="Pfam" id="PF19311">
    <property type="entry name" value="KELAA"/>
    <property type="match status" value="1"/>
</dbReference>
<protein>
    <recommendedName>
        <fullName evidence="3">FHF complex subunit HOOK-interacting protein C-terminal domain-containing protein</fullName>
    </recommendedName>
</protein>
<comment type="caution">
    <text evidence="4">The sequence shown here is derived from an EMBL/GenBank/DDBJ whole genome shotgun (WGS) entry which is preliminary data.</text>
</comment>
<gene>
    <name evidence="4" type="ORF">B4U79_04576</name>
</gene>
<evidence type="ECO:0000256" key="2">
    <source>
        <dbReference type="SAM" id="MobiDB-lite"/>
    </source>
</evidence>
<accession>A0A443QGH5</accession>
<feature type="domain" description="FHF complex subunit HOOK-interacting protein C-terminal" evidence="3">
    <location>
        <begin position="493"/>
        <end position="584"/>
    </location>
</feature>
<dbReference type="PANTHER" id="PTHR21705:SF11">
    <property type="entry name" value="FHIP FAMILY PROTEIN CG3558"/>
    <property type="match status" value="1"/>
</dbReference>
<dbReference type="PANTHER" id="PTHR21705">
    <property type="entry name" value="RAI16 PROTEIN-RELATED"/>
    <property type="match status" value="1"/>
</dbReference>
<feature type="region of interest" description="Disordered" evidence="2">
    <location>
        <begin position="594"/>
        <end position="625"/>
    </location>
</feature>
<dbReference type="InterPro" id="IPR045668">
    <property type="entry name" value="FHIP_KELAA_motif"/>
</dbReference>
<proteinExistence type="inferred from homology"/>
<dbReference type="Proteomes" id="UP000285301">
    <property type="component" value="Unassembled WGS sequence"/>
</dbReference>
<reference evidence="4 5" key="1">
    <citation type="journal article" date="2018" name="Gigascience">
        <title>Genomes of trombidid mites reveal novel predicted allergens and laterally-transferred genes associated with secondary metabolism.</title>
        <authorList>
            <person name="Dong X."/>
            <person name="Chaisiri K."/>
            <person name="Xia D."/>
            <person name="Armstrong S.D."/>
            <person name="Fang Y."/>
            <person name="Donnelly M.J."/>
            <person name="Kadowaki T."/>
            <person name="McGarry J.W."/>
            <person name="Darby A.C."/>
            <person name="Makepeace B.L."/>
        </authorList>
    </citation>
    <scope>NUCLEOTIDE SEQUENCE [LARGE SCALE GENOMIC DNA]</scope>
    <source>
        <strain evidence="4">UoL-WK</strain>
    </source>
</reference>
<evidence type="ECO:0000256" key="1">
    <source>
        <dbReference type="ARBA" id="ARBA00024336"/>
    </source>
</evidence>
<dbReference type="OrthoDB" id="6287422at2759"/>
<evidence type="ECO:0000313" key="4">
    <source>
        <dbReference type="EMBL" id="RWS02114.1"/>
    </source>
</evidence>
<evidence type="ECO:0000259" key="3">
    <source>
        <dbReference type="Pfam" id="PF19314"/>
    </source>
</evidence>
<comment type="similarity">
    <text evidence="1">Belongs to the FHIP family.</text>
</comment>
<dbReference type="Pfam" id="PF10257">
    <property type="entry name" value="RAI16-like"/>
    <property type="match status" value="1"/>
</dbReference>
<feature type="non-terminal residue" evidence="4">
    <location>
        <position position="1"/>
    </location>
</feature>
<name>A0A443QGH5_9ACAR</name>
<dbReference type="Pfam" id="PF19314">
    <property type="entry name" value="DUF5917"/>
    <property type="match status" value="1"/>
</dbReference>
<dbReference type="InterPro" id="IPR045669">
    <property type="entry name" value="FHIP_C"/>
</dbReference>
<feature type="compositionally biased region" description="Low complexity" evidence="2">
    <location>
        <begin position="596"/>
        <end position="610"/>
    </location>
</feature>
<organism evidence="4 5">
    <name type="scientific">Dinothrombium tinctorium</name>
    <dbReference type="NCBI Taxonomy" id="1965070"/>
    <lineage>
        <taxon>Eukaryota</taxon>
        <taxon>Metazoa</taxon>
        <taxon>Ecdysozoa</taxon>
        <taxon>Arthropoda</taxon>
        <taxon>Chelicerata</taxon>
        <taxon>Arachnida</taxon>
        <taxon>Acari</taxon>
        <taxon>Acariformes</taxon>
        <taxon>Trombidiformes</taxon>
        <taxon>Prostigmata</taxon>
        <taxon>Anystina</taxon>
        <taxon>Parasitengona</taxon>
        <taxon>Trombidioidea</taxon>
        <taxon>Trombidiidae</taxon>
        <taxon>Dinothrombium</taxon>
    </lineage>
</organism>
<dbReference type="AlphaFoldDB" id="A0A443QGH5"/>
<dbReference type="STRING" id="1965070.A0A443QGH5"/>